<dbReference type="GO" id="GO:0016787">
    <property type="term" value="F:hydrolase activity"/>
    <property type="evidence" value="ECO:0007669"/>
    <property type="project" value="UniProtKB-KW"/>
</dbReference>
<dbReference type="InterPro" id="IPR012341">
    <property type="entry name" value="6hp_glycosidase-like_sf"/>
</dbReference>
<dbReference type="Gene3D" id="1.50.10.10">
    <property type="match status" value="1"/>
</dbReference>
<dbReference type="Proteomes" id="UP001501302">
    <property type="component" value="Unassembled WGS sequence"/>
</dbReference>
<accession>A0ABP9GT57</accession>
<dbReference type="EMBL" id="BAABJJ010000038">
    <property type="protein sequence ID" value="GAA4951977.1"/>
    <property type="molecule type" value="Genomic_DNA"/>
</dbReference>
<dbReference type="InterPro" id="IPR008928">
    <property type="entry name" value="6-hairpin_glycosidase_sf"/>
</dbReference>
<comment type="caution">
    <text evidence="3">The sequence shown here is derived from an EMBL/GenBank/DDBJ whole genome shotgun (WGS) entry which is preliminary data.</text>
</comment>
<sequence length="394" mass="45875">MTLNFMMKKHCFKLFFILLSVLVSCKTETKEQYNPQKELENRYDKLLHYKVDSLAFPRSFSHEKQEIKKVPSKDWTSGFFAGNLWQIYELTGNVDFKTKAKHWTAFIEKEKYNDRTHDMGFKVFCSFGNGLKHADNQTYKDIIVESATTLSTRFNKKIGSIRSWDFNRDVWQFPVIIDNMMNLELLFEATKISGDSTFHKLAVTHANTTLKNHFRPDNSCYHVVDYDTISLQPRMKVTHQGFGDETSWARGQGWAIYGYTMTYRYTKDPKYLERAIATAGFFLNHKNLPEDGIPYWDFDAPNIPNASRDVSAGAIVASALVELYGYTKNEDYLNYSKKVANTMTSSKYILPSDVDIPFILDHSFGDWSKRSEMDEPIVYGDYYYLETLLRLKDV</sequence>
<protein>
    <submittedName>
        <fullName evidence="3">Glycoside hydrolase family 88 protein</fullName>
    </submittedName>
</protein>
<evidence type="ECO:0000256" key="2">
    <source>
        <dbReference type="ARBA" id="ARBA00038358"/>
    </source>
</evidence>
<organism evidence="3 4">
    <name type="scientific">Algibacter agarivorans</name>
    <dbReference type="NCBI Taxonomy" id="1109741"/>
    <lineage>
        <taxon>Bacteria</taxon>
        <taxon>Pseudomonadati</taxon>
        <taxon>Bacteroidota</taxon>
        <taxon>Flavobacteriia</taxon>
        <taxon>Flavobacteriales</taxon>
        <taxon>Flavobacteriaceae</taxon>
        <taxon>Algibacter</taxon>
    </lineage>
</organism>
<dbReference type="InterPro" id="IPR010905">
    <property type="entry name" value="Glyco_hydro_88"/>
</dbReference>
<evidence type="ECO:0000313" key="4">
    <source>
        <dbReference type="Proteomes" id="UP001501302"/>
    </source>
</evidence>
<evidence type="ECO:0000313" key="3">
    <source>
        <dbReference type="EMBL" id="GAA4951977.1"/>
    </source>
</evidence>
<evidence type="ECO:0000256" key="1">
    <source>
        <dbReference type="ARBA" id="ARBA00022801"/>
    </source>
</evidence>
<dbReference type="PANTHER" id="PTHR36845:SF1">
    <property type="entry name" value="HYDROLASE, PUTATIVE (AFU_ORTHOLOGUE AFUA_7G05090)-RELATED"/>
    <property type="match status" value="1"/>
</dbReference>
<keyword evidence="4" id="KW-1185">Reference proteome</keyword>
<proteinExistence type="inferred from homology"/>
<name>A0ABP9GT57_9FLAO</name>
<keyword evidence="1 3" id="KW-0378">Hydrolase</keyword>
<gene>
    <name evidence="3" type="ORF">GCM10023314_26790</name>
</gene>
<dbReference type="RefSeq" id="WP_345192820.1">
    <property type="nucleotide sequence ID" value="NZ_BAABJJ010000038.1"/>
</dbReference>
<comment type="similarity">
    <text evidence="2">Belongs to the glycosyl hydrolase 88 family.</text>
</comment>
<dbReference type="SUPFAM" id="SSF48208">
    <property type="entry name" value="Six-hairpin glycosidases"/>
    <property type="match status" value="1"/>
</dbReference>
<reference evidence="4" key="1">
    <citation type="journal article" date="2019" name="Int. J. Syst. Evol. Microbiol.">
        <title>The Global Catalogue of Microorganisms (GCM) 10K type strain sequencing project: providing services to taxonomists for standard genome sequencing and annotation.</title>
        <authorList>
            <consortium name="The Broad Institute Genomics Platform"/>
            <consortium name="The Broad Institute Genome Sequencing Center for Infectious Disease"/>
            <person name="Wu L."/>
            <person name="Ma J."/>
        </authorList>
    </citation>
    <scope>NUCLEOTIDE SEQUENCE [LARGE SCALE GENOMIC DNA]</scope>
    <source>
        <strain evidence="4">JCM 18285</strain>
    </source>
</reference>
<dbReference type="InterPro" id="IPR052369">
    <property type="entry name" value="UG_Glycosaminoglycan_Hydrolase"/>
</dbReference>
<dbReference type="Pfam" id="PF07470">
    <property type="entry name" value="Glyco_hydro_88"/>
    <property type="match status" value="1"/>
</dbReference>
<dbReference type="PANTHER" id="PTHR36845">
    <property type="entry name" value="HYDROLASE, PUTATIVE (AFU_ORTHOLOGUE AFUA_7G05090)-RELATED"/>
    <property type="match status" value="1"/>
</dbReference>